<evidence type="ECO:0000313" key="2">
    <source>
        <dbReference type="Proteomes" id="UP001337305"/>
    </source>
</evidence>
<dbReference type="EMBL" id="JAODOP010000004">
    <property type="protein sequence ID" value="MEF3832279.1"/>
    <property type="molecule type" value="Genomic_DNA"/>
</dbReference>
<comment type="caution">
    <text evidence="1">The sequence shown here is derived from an EMBL/GenBank/DDBJ whole genome shotgun (WGS) entry which is preliminary data.</text>
</comment>
<keyword evidence="2" id="KW-1185">Reference proteome</keyword>
<name>A0ABU7XNJ9_9FLAO</name>
<evidence type="ECO:0000313" key="1">
    <source>
        <dbReference type="EMBL" id="MEF3832279.1"/>
    </source>
</evidence>
<dbReference type="RefSeq" id="WP_303304660.1">
    <property type="nucleotide sequence ID" value="NZ_JAODOP010000004.1"/>
</dbReference>
<gene>
    <name evidence="1" type="ORF">N1F79_04000</name>
</gene>
<dbReference type="Proteomes" id="UP001337305">
    <property type="component" value="Unassembled WGS sequence"/>
</dbReference>
<proteinExistence type="predicted"/>
<sequence>MESKEELVKKWDTFLSKIEERFDLIIDQSKEGTQMLIDQITYDSVSIINAWNGVQSQLLSLMRKTDDTWANKMEQSFEAIDYAKYEDEDENYDENENYDEYEDDATDKERMEQYNKYHDLNHKMLTKYKFESNRAFANAARKIQENVMAHIDLNKIHNCKQCGDIMDITIYSFMAKNVKCRSCGTVNSYEPDDRILAIEHNCVIHLANEHVIDLTIKEANLEHELLKLDRWVTDEKTKMDQIQNDLNKNKVEYINKYYDFIVELVPDKEAFYNRKRVHRLEQIK</sequence>
<organism evidence="1 2">
    <name type="scientific">Flavivirga spongiicola</name>
    <dbReference type="NCBI Taxonomy" id="421621"/>
    <lineage>
        <taxon>Bacteria</taxon>
        <taxon>Pseudomonadati</taxon>
        <taxon>Bacteroidota</taxon>
        <taxon>Flavobacteriia</taxon>
        <taxon>Flavobacteriales</taxon>
        <taxon>Flavobacteriaceae</taxon>
        <taxon>Flavivirga</taxon>
    </lineage>
</organism>
<reference evidence="1 2" key="1">
    <citation type="submission" date="2022-09" db="EMBL/GenBank/DDBJ databases">
        <title>Genome sequencing of Flavivirga sp. MEBiC05379.</title>
        <authorList>
            <person name="Oh H.-M."/>
            <person name="Kwon K.K."/>
            <person name="Park M.J."/>
            <person name="Yang S.-H."/>
        </authorList>
    </citation>
    <scope>NUCLEOTIDE SEQUENCE [LARGE SCALE GENOMIC DNA]</scope>
    <source>
        <strain evidence="1 2">MEBiC05379</strain>
    </source>
</reference>
<accession>A0ABU7XNJ9</accession>
<protein>
    <submittedName>
        <fullName evidence="1">Uncharacterized protein</fullName>
    </submittedName>
</protein>